<reference evidence="2" key="2">
    <citation type="submission" date="2020-11" db="EMBL/GenBank/DDBJ databases">
        <authorList>
            <person name="McCartney M.A."/>
            <person name="Auch B."/>
            <person name="Kono T."/>
            <person name="Mallez S."/>
            <person name="Becker A."/>
            <person name="Gohl D.M."/>
            <person name="Silverstein K.A.T."/>
            <person name="Koren S."/>
            <person name="Bechman K.B."/>
            <person name="Herman A."/>
            <person name="Abrahante J.E."/>
            <person name="Garbe J."/>
        </authorList>
    </citation>
    <scope>NUCLEOTIDE SEQUENCE</scope>
    <source>
        <strain evidence="2">Duluth1</strain>
        <tissue evidence="2">Whole animal</tissue>
    </source>
</reference>
<gene>
    <name evidence="2" type="ORF">DPMN_034373</name>
</gene>
<evidence type="ECO:0000313" key="2">
    <source>
        <dbReference type="EMBL" id="KAH3871179.1"/>
    </source>
</evidence>
<dbReference type="InterPro" id="IPR032821">
    <property type="entry name" value="PKS_assoc"/>
</dbReference>
<dbReference type="EMBL" id="JAIWYP010000002">
    <property type="protein sequence ID" value="KAH3871179.1"/>
    <property type="molecule type" value="Genomic_DNA"/>
</dbReference>
<organism evidence="2 3">
    <name type="scientific">Dreissena polymorpha</name>
    <name type="common">Zebra mussel</name>
    <name type="synonym">Mytilus polymorpha</name>
    <dbReference type="NCBI Taxonomy" id="45954"/>
    <lineage>
        <taxon>Eukaryota</taxon>
        <taxon>Metazoa</taxon>
        <taxon>Spiralia</taxon>
        <taxon>Lophotrochozoa</taxon>
        <taxon>Mollusca</taxon>
        <taxon>Bivalvia</taxon>
        <taxon>Autobranchia</taxon>
        <taxon>Heteroconchia</taxon>
        <taxon>Euheterodonta</taxon>
        <taxon>Imparidentia</taxon>
        <taxon>Neoheterodontei</taxon>
        <taxon>Myida</taxon>
        <taxon>Dreissenoidea</taxon>
        <taxon>Dreissenidae</taxon>
        <taxon>Dreissena</taxon>
    </lineage>
</organism>
<dbReference type="Proteomes" id="UP000828390">
    <property type="component" value="Unassembled WGS sequence"/>
</dbReference>
<dbReference type="InterPro" id="IPR016039">
    <property type="entry name" value="Thiolase-like"/>
</dbReference>
<evidence type="ECO:0000313" key="3">
    <source>
        <dbReference type="Proteomes" id="UP000828390"/>
    </source>
</evidence>
<dbReference type="Pfam" id="PF16197">
    <property type="entry name" value="KAsynt_C_assoc"/>
    <property type="match status" value="1"/>
</dbReference>
<sequence length="109" mass="12003">METGMIPPTENFQRINPSIPALVDGRVQVVSGSTRLHDGYCAVNCLGQGGYQCHMVLYGNEKTRALNYMASSATRLCLHQASTEQGLQSALKVGYYIQIVAVIDLIWRI</sequence>
<dbReference type="Gene3D" id="3.40.47.10">
    <property type="match status" value="1"/>
</dbReference>
<accession>A0A9D4M8I3</accession>
<keyword evidence="3" id="KW-1185">Reference proteome</keyword>
<proteinExistence type="predicted"/>
<name>A0A9D4M8I3_DREPO</name>
<reference evidence="2" key="1">
    <citation type="journal article" date="2019" name="bioRxiv">
        <title>The Genome of the Zebra Mussel, Dreissena polymorpha: A Resource for Invasive Species Research.</title>
        <authorList>
            <person name="McCartney M.A."/>
            <person name="Auch B."/>
            <person name="Kono T."/>
            <person name="Mallez S."/>
            <person name="Zhang Y."/>
            <person name="Obille A."/>
            <person name="Becker A."/>
            <person name="Abrahante J.E."/>
            <person name="Garbe J."/>
            <person name="Badalamenti J.P."/>
            <person name="Herman A."/>
            <person name="Mangelson H."/>
            <person name="Liachko I."/>
            <person name="Sullivan S."/>
            <person name="Sone E.D."/>
            <person name="Koren S."/>
            <person name="Silverstein K.A.T."/>
            <person name="Beckman K.B."/>
            <person name="Gohl D.M."/>
        </authorList>
    </citation>
    <scope>NUCLEOTIDE SEQUENCE</scope>
    <source>
        <strain evidence="2">Duluth1</strain>
        <tissue evidence="2">Whole animal</tissue>
    </source>
</reference>
<dbReference type="AlphaFoldDB" id="A0A9D4M8I3"/>
<feature type="domain" description="Polyketide synthase C-terminal extension" evidence="1">
    <location>
        <begin position="16"/>
        <end position="92"/>
    </location>
</feature>
<dbReference type="GO" id="GO:0016746">
    <property type="term" value="F:acyltransferase activity"/>
    <property type="evidence" value="ECO:0007669"/>
    <property type="project" value="InterPro"/>
</dbReference>
<protein>
    <recommendedName>
        <fullName evidence="1">Polyketide synthase C-terminal extension domain-containing protein</fullName>
    </recommendedName>
</protein>
<comment type="caution">
    <text evidence="2">The sequence shown here is derived from an EMBL/GenBank/DDBJ whole genome shotgun (WGS) entry which is preliminary data.</text>
</comment>
<dbReference type="SUPFAM" id="SSF53901">
    <property type="entry name" value="Thiolase-like"/>
    <property type="match status" value="1"/>
</dbReference>
<evidence type="ECO:0000259" key="1">
    <source>
        <dbReference type="Pfam" id="PF16197"/>
    </source>
</evidence>